<dbReference type="EMBL" id="CAJNDS010000033">
    <property type="protein sequence ID" value="CAE6926334.1"/>
    <property type="molecule type" value="Genomic_DNA"/>
</dbReference>
<name>A0A812GLJ1_9DINO</name>
<keyword evidence="1" id="KW-0732">Signal</keyword>
<reference evidence="2" key="1">
    <citation type="submission" date="2021-02" db="EMBL/GenBank/DDBJ databases">
        <authorList>
            <person name="Dougan E. K."/>
            <person name="Rhodes N."/>
            <person name="Thang M."/>
            <person name="Chan C."/>
        </authorList>
    </citation>
    <scope>NUCLEOTIDE SEQUENCE</scope>
</reference>
<dbReference type="AlphaFoldDB" id="A0A812GLJ1"/>
<dbReference type="InterPro" id="IPR036265">
    <property type="entry name" value="HIT-like_sf"/>
</dbReference>
<proteinExistence type="predicted"/>
<evidence type="ECO:0000313" key="3">
    <source>
        <dbReference type="Proteomes" id="UP000604046"/>
    </source>
</evidence>
<dbReference type="OrthoDB" id="423957at2759"/>
<accession>A0A812GLJ1</accession>
<comment type="caution">
    <text evidence="2">The sequence shown here is derived from an EMBL/GenBank/DDBJ whole genome shotgun (WGS) entry which is preliminary data.</text>
</comment>
<gene>
    <name evidence="2" type="primary">Prpf6</name>
    <name evidence="2" type="ORF">SNAT2548_LOCUS660</name>
</gene>
<keyword evidence="3" id="KW-1185">Reference proteome</keyword>
<feature type="signal peptide" evidence="1">
    <location>
        <begin position="1"/>
        <end position="17"/>
    </location>
</feature>
<sequence length="390" mass="43981">MAATLAFLAMWGAFAFAAQSGEMNLEECPDGVCHLQLHPAMLLRQNWTQQSRQKVDDHCSEKTASDQTRVLFADCKNGVMPTVHNKPVEKARRDAQFARCLHYRRCVLKEDGDYSVQHRMPQGLKPKMYCSMASGALTDPIVRFTGTEEIQKGTKRAQDWDWLWWAARNGLGNDGSTQACKRKGLAPGCALLVNPVCARGQDQLHIHNRVLKAGWYMHETTNGKKERRDCRGGDLSRKMQQEVCSNQEYMQTFVKIDVFDLVPNCYGAKTNYARYFRNFPQVFTEAAKAPGWEQRGGITVWPCYRGALLLQEGEEEQERVSFQPNQKHTAATKQKAFNTGFTNNGIKGGASQNGKPACYDLNVPDKARTEGYVVMITSCNIEHLIFGPLR</sequence>
<dbReference type="Proteomes" id="UP000604046">
    <property type="component" value="Unassembled WGS sequence"/>
</dbReference>
<dbReference type="Gene3D" id="3.30.428.30">
    <property type="entry name" value="HIT family - CDH-like"/>
    <property type="match status" value="1"/>
</dbReference>
<dbReference type="SUPFAM" id="SSF54197">
    <property type="entry name" value="HIT-like"/>
    <property type="match status" value="1"/>
</dbReference>
<protein>
    <submittedName>
        <fullName evidence="2">Prpf6 protein</fullName>
    </submittedName>
</protein>
<organism evidence="2 3">
    <name type="scientific">Symbiodinium natans</name>
    <dbReference type="NCBI Taxonomy" id="878477"/>
    <lineage>
        <taxon>Eukaryota</taxon>
        <taxon>Sar</taxon>
        <taxon>Alveolata</taxon>
        <taxon>Dinophyceae</taxon>
        <taxon>Suessiales</taxon>
        <taxon>Symbiodiniaceae</taxon>
        <taxon>Symbiodinium</taxon>
    </lineage>
</organism>
<evidence type="ECO:0000313" key="2">
    <source>
        <dbReference type="EMBL" id="CAE6926334.1"/>
    </source>
</evidence>
<feature type="chain" id="PRO_5032659727" evidence="1">
    <location>
        <begin position="18"/>
        <end position="390"/>
    </location>
</feature>
<evidence type="ECO:0000256" key="1">
    <source>
        <dbReference type="SAM" id="SignalP"/>
    </source>
</evidence>